<evidence type="ECO:0000313" key="1">
    <source>
        <dbReference type="EMBL" id="SBT09834.1"/>
    </source>
</evidence>
<dbReference type="Proteomes" id="UP000199169">
    <property type="component" value="Unassembled WGS sequence"/>
</dbReference>
<organism evidence="1 2">
    <name type="scientific">Candidatus Accumulibacter aalborgensis</name>
    <dbReference type="NCBI Taxonomy" id="1860102"/>
    <lineage>
        <taxon>Bacteria</taxon>
        <taxon>Pseudomonadati</taxon>
        <taxon>Pseudomonadota</taxon>
        <taxon>Betaproteobacteria</taxon>
        <taxon>Candidatus Accumulibacter</taxon>
    </lineage>
</organism>
<dbReference type="AlphaFoldDB" id="A0A1A8XXZ1"/>
<name>A0A1A8XXZ1_9PROT</name>
<keyword evidence="2" id="KW-1185">Reference proteome</keyword>
<dbReference type="STRING" id="1860102.ACCAA_790013"/>
<dbReference type="RefSeq" id="WP_186409042.1">
    <property type="nucleotide sequence ID" value="NZ_FLQX01000159.1"/>
</dbReference>
<proteinExistence type="predicted"/>
<protein>
    <submittedName>
        <fullName evidence="1">Putative Phage regulatory protein, Rha family</fullName>
    </submittedName>
</protein>
<accession>A0A1A8XXZ1</accession>
<dbReference type="Pfam" id="PF09669">
    <property type="entry name" value="Phage_pRha"/>
    <property type="match status" value="1"/>
</dbReference>
<gene>
    <name evidence="1" type="ORF">ACCAA_790013</name>
</gene>
<sequence>MTAASNIVAVAHGDPTTTSVLIADLFGRPHKNVLQSLDGLIVDGTIDRLDFKPISYFDEMNREQRAYQLSERAALISMPFIGGKKSREGQRVLVDAFLAARDEINRLRRMRASPDWQQARIEGQTARRDETDAIKAFVGYAQSQGSHSAGKYYLAITKATNRALFFVNAAVGKDFRQGLSAQQLAAVAMAERILERSLLESMSAKTYYKDAYRAAAERVRQFATLIGQSVPGKAPAMLEGGK</sequence>
<reference evidence="1 2" key="1">
    <citation type="submission" date="2016-06" db="EMBL/GenBank/DDBJ databases">
        <authorList>
            <person name="Kjaerup R.B."/>
            <person name="Dalgaard T.S."/>
            <person name="Juul-Madsen H.R."/>
        </authorList>
    </citation>
    <scope>NUCLEOTIDE SEQUENCE [LARGE SCALE GENOMIC DNA]</scope>
    <source>
        <strain evidence="1">3</strain>
    </source>
</reference>
<evidence type="ECO:0000313" key="2">
    <source>
        <dbReference type="Proteomes" id="UP000199169"/>
    </source>
</evidence>
<dbReference type="EMBL" id="FLQX01000159">
    <property type="protein sequence ID" value="SBT09834.1"/>
    <property type="molecule type" value="Genomic_DNA"/>
</dbReference>
<dbReference type="InterPro" id="IPR014054">
    <property type="entry name" value="Phage_regulatory_Rha"/>
</dbReference>